<dbReference type="Gene3D" id="3.20.20.360">
    <property type="entry name" value="Malate synthase, domain 3"/>
    <property type="match status" value="1"/>
</dbReference>
<dbReference type="InterPro" id="IPR011076">
    <property type="entry name" value="Malate_synth_sf"/>
</dbReference>
<dbReference type="EMBL" id="JBBPBN010000015">
    <property type="protein sequence ID" value="KAK9024601.1"/>
    <property type="molecule type" value="Genomic_DNA"/>
</dbReference>
<dbReference type="InterPro" id="IPR006252">
    <property type="entry name" value="Malate_synthA"/>
</dbReference>
<dbReference type="SUPFAM" id="SSF51645">
    <property type="entry name" value="Malate synthase G"/>
    <property type="match status" value="1"/>
</dbReference>
<proteinExistence type="predicted"/>
<accession>A0ABR1Z6I1</accession>
<evidence type="ECO:0000313" key="3">
    <source>
        <dbReference type="Proteomes" id="UP001396334"/>
    </source>
</evidence>
<dbReference type="Pfam" id="PF01274">
    <property type="entry name" value="MS_TIM-barrel"/>
    <property type="match status" value="1"/>
</dbReference>
<dbReference type="InterPro" id="IPR001465">
    <property type="entry name" value="Malate_synthase_TIM"/>
</dbReference>
<protein>
    <submittedName>
        <fullName evidence="1">Uncharacterized protein</fullName>
    </submittedName>
</protein>
<name>A0ABR1Z6I1_9ROSI</name>
<comment type="caution">
    <text evidence="1">The sequence shown here is derived from an EMBL/GenBank/DDBJ whole genome shotgun (WGS) entry which is preliminary data.</text>
</comment>
<reference evidence="1 3" key="1">
    <citation type="journal article" date="2024" name="G3 (Bethesda)">
        <title>Genome assembly of Hibiscus sabdariffa L. provides insights into metabolisms of medicinal natural products.</title>
        <authorList>
            <person name="Kim T."/>
        </authorList>
    </citation>
    <scope>NUCLEOTIDE SEQUENCE [LARGE SCALE GENOMIC DNA]</scope>
    <source>
        <strain evidence="1">TK-2024</strain>
        <tissue evidence="1">Old leaves</tissue>
    </source>
</reference>
<dbReference type="EMBL" id="JBBPBN010002633">
    <property type="protein sequence ID" value="KAK8474663.1"/>
    <property type="molecule type" value="Genomic_DNA"/>
</dbReference>
<dbReference type="PANTHER" id="PTHR42902:SF1">
    <property type="entry name" value="MALATE SYNTHASE 1-RELATED"/>
    <property type="match status" value="1"/>
</dbReference>
<organism evidence="1 3">
    <name type="scientific">Hibiscus sabdariffa</name>
    <name type="common">roselle</name>
    <dbReference type="NCBI Taxonomy" id="183260"/>
    <lineage>
        <taxon>Eukaryota</taxon>
        <taxon>Viridiplantae</taxon>
        <taxon>Streptophyta</taxon>
        <taxon>Embryophyta</taxon>
        <taxon>Tracheophyta</taxon>
        <taxon>Spermatophyta</taxon>
        <taxon>Magnoliopsida</taxon>
        <taxon>eudicotyledons</taxon>
        <taxon>Gunneridae</taxon>
        <taxon>Pentapetalae</taxon>
        <taxon>rosids</taxon>
        <taxon>malvids</taxon>
        <taxon>Malvales</taxon>
        <taxon>Malvaceae</taxon>
        <taxon>Malvoideae</taxon>
        <taxon>Hibiscus</taxon>
    </lineage>
</organism>
<gene>
    <name evidence="2" type="ORF">V6N11_004759</name>
    <name evidence="1" type="ORF">V6N11_029178</name>
</gene>
<sequence>MLCNSWLICRGNSETISSMPWSVAKRPRHNTMKGRCLVLTLQQGISEKVNGTISFTDNARNRVYKLNDYTAKLFVRPRGWNLPEAHILIDGESATGCLVKFGL</sequence>
<evidence type="ECO:0000313" key="1">
    <source>
        <dbReference type="EMBL" id="KAK8474663.1"/>
    </source>
</evidence>
<keyword evidence="3" id="KW-1185">Reference proteome</keyword>
<dbReference type="InterPro" id="IPR046363">
    <property type="entry name" value="MS_N_TIM-barrel_dom"/>
</dbReference>
<dbReference type="PANTHER" id="PTHR42902">
    <property type="entry name" value="MALATE SYNTHASE"/>
    <property type="match status" value="1"/>
</dbReference>
<evidence type="ECO:0000313" key="2">
    <source>
        <dbReference type="EMBL" id="KAK9024601.1"/>
    </source>
</evidence>
<dbReference type="Proteomes" id="UP001396334">
    <property type="component" value="Unassembled WGS sequence"/>
</dbReference>